<evidence type="ECO:0000313" key="2">
    <source>
        <dbReference type="Proteomes" id="UP000287853"/>
    </source>
</evidence>
<proteinExistence type="predicted"/>
<reference evidence="1 2" key="1">
    <citation type="submission" date="2017-01" db="EMBL/GenBank/DDBJ databases">
        <title>The cable genome- insights into the physiology and evolution of filamentous bacteria capable of sulfide oxidation via long distance electron transfer.</title>
        <authorList>
            <person name="Schreiber L."/>
            <person name="Bjerg J.T."/>
            <person name="Boggild A."/>
            <person name="Van De Vossenberg J."/>
            <person name="Meysman F."/>
            <person name="Nielsen L.P."/>
            <person name="Schramm A."/>
            <person name="Kjeldsen K.U."/>
        </authorList>
    </citation>
    <scope>NUCLEOTIDE SEQUENCE [LARGE SCALE GENOMIC DNA]</scope>
    <source>
        <strain evidence="1">MCF</strain>
    </source>
</reference>
<name>A0A3S3R3N8_9BACT</name>
<sequence length="92" mass="10922">MNMDKLIELLKPWLQVETWHTSHPGDYKRYHTALKNVFSTLGTQLNAEQFSEAITVVVDDLYPKYEENYKENLIEKYAIRSECIAYYLDDTK</sequence>
<comment type="caution">
    <text evidence="1">The sequence shown here is derived from an EMBL/GenBank/DDBJ whole genome shotgun (WGS) entry which is preliminary data.</text>
</comment>
<dbReference type="EMBL" id="MTKO01000120">
    <property type="protein sequence ID" value="RWX43488.1"/>
    <property type="molecule type" value="Genomic_DNA"/>
</dbReference>
<evidence type="ECO:0000313" key="1">
    <source>
        <dbReference type="EMBL" id="RWX43488.1"/>
    </source>
</evidence>
<organism evidence="1 2">
    <name type="scientific">Candidatus Electrothrix aarhusensis</name>
    <dbReference type="NCBI Taxonomy" id="1859131"/>
    <lineage>
        <taxon>Bacteria</taxon>
        <taxon>Pseudomonadati</taxon>
        <taxon>Thermodesulfobacteriota</taxon>
        <taxon>Desulfobulbia</taxon>
        <taxon>Desulfobulbales</taxon>
        <taxon>Desulfobulbaceae</taxon>
        <taxon>Candidatus Electrothrix</taxon>
    </lineage>
</organism>
<accession>A0A3S3R3N8</accession>
<dbReference type="Proteomes" id="UP000287853">
    <property type="component" value="Unassembled WGS sequence"/>
</dbReference>
<keyword evidence="2" id="KW-1185">Reference proteome</keyword>
<gene>
    <name evidence="1" type="ORF">H206_01617</name>
</gene>
<dbReference type="AlphaFoldDB" id="A0A3S3R3N8"/>
<protein>
    <submittedName>
        <fullName evidence="1">Uncharacterized protein</fullName>
    </submittedName>
</protein>